<dbReference type="InterPro" id="IPR036396">
    <property type="entry name" value="Cyt_P450_sf"/>
</dbReference>
<keyword evidence="3" id="KW-0408">Iron</keyword>
<reference evidence="4 5" key="1">
    <citation type="journal article" date="2018" name="PLoS Genet.">
        <title>Population sequencing reveals clonal diversity and ancestral inbreeding in the grapevine cultivar Chardonnay.</title>
        <authorList>
            <person name="Roach M.J."/>
            <person name="Johnson D.L."/>
            <person name="Bohlmann J."/>
            <person name="van Vuuren H.J."/>
            <person name="Jones S.J."/>
            <person name="Pretorius I.S."/>
            <person name="Schmidt S.A."/>
            <person name="Borneman A.R."/>
        </authorList>
    </citation>
    <scope>NUCLEOTIDE SEQUENCE [LARGE SCALE GENOMIC DNA]</scope>
    <source>
        <strain evidence="5">cv. Chardonnay</strain>
        <tissue evidence="4">Leaf</tissue>
    </source>
</reference>
<dbReference type="Gene3D" id="1.10.630.10">
    <property type="entry name" value="Cytochrome P450"/>
    <property type="match status" value="1"/>
</dbReference>
<evidence type="ECO:0000256" key="3">
    <source>
        <dbReference type="ARBA" id="ARBA00023004"/>
    </source>
</evidence>
<evidence type="ECO:0000256" key="1">
    <source>
        <dbReference type="ARBA" id="ARBA00010617"/>
    </source>
</evidence>
<dbReference type="AlphaFoldDB" id="A0A438GFU7"/>
<protein>
    <submittedName>
        <fullName evidence="4">Beta-amyrin 28-oxidase</fullName>
    </submittedName>
</protein>
<dbReference type="EMBL" id="QGNW01000447">
    <property type="protein sequence ID" value="RVW71083.1"/>
    <property type="molecule type" value="Genomic_DNA"/>
</dbReference>
<accession>A0A438GFU7</accession>
<evidence type="ECO:0000313" key="4">
    <source>
        <dbReference type="EMBL" id="RVW71083.1"/>
    </source>
</evidence>
<dbReference type="SUPFAM" id="SSF48264">
    <property type="entry name" value="Cytochrome P450"/>
    <property type="match status" value="1"/>
</dbReference>
<dbReference type="PANTHER" id="PTHR24286">
    <property type="entry name" value="CYTOCHROME P450 26"/>
    <property type="match status" value="1"/>
</dbReference>
<organism evidence="4 5">
    <name type="scientific">Vitis vinifera</name>
    <name type="common">Grape</name>
    <dbReference type="NCBI Taxonomy" id="29760"/>
    <lineage>
        <taxon>Eukaryota</taxon>
        <taxon>Viridiplantae</taxon>
        <taxon>Streptophyta</taxon>
        <taxon>Embryophyta</taxon>
        <taxon>Tracheophyta</taxon>
        <taxon>Spermatophyta</taxon>
        <taxon>Magnoliopsida</taxon>
        <taxon>eudicotyledons</taxon>
        <taxon>Gunneridae</taxon>
        <taxon>Pentapetalae</taxon>
        <taxon>rosids</taxon>
        <taxon>Vitales</taxon>
        <taxon>Vitaceae</taxon>
        <taxon>Viteae</taxon>
        <taxon>Vitis</taxon>
    </lineage>
</organism>
<keyword evidence="2" id="KW-0479">Metal-binding</keyword>
<dbReference type="Proteomes" id="UP000288805">
    <property type="component" value="Unassembled WGS sequence"/>
</dbReference>
<dbReference type="InterPro" id="IPR001128">
    <property type="entry name" value="Cyt_P450"/>
</dbReference>
<dbReference type="PANTHER" id="PTHR24286:SF53">
    <property type="entry name" value="BETA-AMYRIN 28-OXIDASE-LIKE"/>
    <property type="match status" value="1"/>
</dbReference>
<dbReference type="GO" id="GO:0020037">
    <property type="term" value="F:heme binding"/>
    <property type="evidence" value="ECO:0007669"/>
    <property type="project" value="InterPro"/>
</dbReference>
<evidence type="ECO:0000256" key="2">
    <source>
        <dbReference type="ARBA" id="ARBA00022723"/>
    </source>
</evidence>
<evidence type="ECO:0000313" key="5">
    <source>
        <dbReference type="Proteomes" id="UP000288805"/>
    </source>
</evidence>
<proteinExistence type="inferred from homology"/>
<dbReference type="Pfam" id="PF00067">
    <property type="entry name" value="p450"/>
    <property type="match status" value="1"/>
</dbReference>
<name>A0A438GFU7_VITVI</name>
<gene>
    <name evidence="4" type="primary">C7A52_29</name>
    <name evidence="4" type="ORF">CK203_061474</name>
</gene>
<comment type="similarity">
    <text evidence="1">Belongs to the cytochrome P450 family.</text>
</comment>
<dbReference type="GO" id="GO:0016705">
    <property type="term" value="F:oxidoreductase activity, acting on paired donors, with incorporation or reduction of molecular oxygen"/>
    <property type="evidence" value="ECO:0007669"/>
    <property type="project" value="InterPro"/>
</dbReference>
<dbReference type="GO" id="GO:0005506">
    <property type="term" value="F:iron ion binding"/>
    <property type="evidence" value="ECO:0007669"/>
    <property type="project" value="InterPro"/>
</dbReference>
<comment type="caution">
    <text evidence="4">The sequence shown here is derived from an EMBL/GenBank/DDBJ whole genome shotgun (WGS) entry which is preliminary data.</text>
</comment>
<sequence>MAVMCGAAGNKFLFSNENKLVKSWWPRSVYKVLYFPSPNDKDSSGAADLMMNMKSYLIEFVKPDALQQYIPVMDSMAREHIDMDWAPNREVKVFQLVQKYTFALACRLFMYIQGEENIAKIAHPFHLIVQGFMSVPIDLPDEKGRHLNDIEINSYMVGLLLASHDTTSSAITFTLKYLALFPDVHNKVLKEQMEIAQSKGPGELLNWSDIQKMKYTWCVARESMRLAPPAQGAFREATTDFTFAGFTIPKGWKTHWCVHQHIRTPNTFPILRNLIPSRLKERALSHTLLYLLGEDLECALAKNMLDWNTCVYPHVVTKFKLETVLENEKILFGLSALPAKGLPIRLQPHQN</sequence>
<dbReference type="GO" id="GO:0004497">
    <property type="term" value="F:monooxygenase activity"/>
    <property type="evidence" value="ECO:0007669"/>
    <property type="project" value="InterPro"/>
</dbReference>